<evidence type="ECO:0000313" key="2">
    <source>
        <dbReference type="EMBL" id="OLL22342.1"/>
    </source>
</evidence>
<name>A0A1U7LIG7_NEOID</name>
<comment type="caution">
    <text evidence="2">The sequence shown here is derived from an EMBL/GenBank/DDBJ whole genome shotgun (WGS) entry which is preliminary data.</text>
</comment>
<proteinExistence type="predicted"/>
<dbReference type="STRING" id="1198029.A0A1U7LIG7"/>
<dbReference type="PANTHER" id="PTHR12774:SF2">
    <property type="entry name" value="PEROXISOMAL BIOGENESIS FACTOR 19"/>
    <property type="match status" value="1"/>
</dbReference>
<feature type="region of interest" description="Disordered" evidence="1">
    <location>
        <begin position="88"/>
        <end position="108"/>
    </location>
</feature>
<dbReference type="Gene3D" id="1.20.120.900">
    <property type="entry name" value="Pex19, mPTS binding domain"/>
    <property type="match status" value="1"/>
</dbReference>
<sequence>MSNNEIPPAAPVSDDELDDLDDVLDEFDQSTKPEPTKTPPPSTVPLSIPELEDDFAKKLQSGMDELLREMNQSPAARAEFEKLVQGIDQATMGPNDVSKSIPPKESRSFQDTITETMKRMKDSDAEIEKEVNNEDAFLAEMLQQLSQAGGQGGDEAGFEKMLEGMMEELMSKDLLYEPMKELAEKYPAWLTEQEGKLSEEEIRPYREQYEDVRQVLAKFDSPSYSERDEGQRREIAELMNQAYYLLLE</sequence>
<dbReference type="PANTHER" id="PTHR12774">
    <property type="entry name" value="PEROXISOMAL BIOGENESIS FACTOR 19"/>
    <property type="match status" value="1"/>
</dbReference>
<dbReference type="AlphaFoldDB" id="A0A1U7LIG7"/>
<gene>
    <name evidence="2" type="ORF">NEOLI_004404</name>
</gene>
<dbReference type="InterPro" id="IPR006708">
    <property type="entry name" value="Pex19"/>
</dbReference>
<evidence type="ECO:0000313" key="3">
    <source>
        <dbReference type="Proteomes" id="UP000186594"/>
    </source>
</evidence>
<feature type="region of interest" description="Disordered" evidence="1">
    <location>
        <begin position="1"/>
        <end position="48"/>
    </location>
</feature>
<reference evidence="2 3" key="1">
    <citation type="submission" date="2016-04" db="EMBL/GenBank/DDBJ databases">
        <title>Evolutionary innovation and constraint leading to complex multicellularity in the Ascomycota.</title>
        <authorList>
            <person name="Cisse O."/>
            <person name="Nguyen A."/>
            <person name="Hewitt D.A."/>
            <person name="Jedd G."/>
            <person name="Stajich J.E."/>
        </authorList>
    </citation>
    <scope>NUCLEOTIDE SEQUENCE [LARGE SCALE GENOMIC DNA]</scope>
    <source>
        <strain evidence="2 3">DAH-3</strain>
    </source>
</reference>
<protein>
    <submittedName>
        <fullName evidence="2">Peroxisome biogenesis protein 19-1</fullName>
    </submittedName>
</protein>
<dbReference type="GO" id="GO:0005778">
    <property type="term" value="C:peroxisomal membrane"/>
    <property type="evidence" value="ECO:0007669"/>
    <property type="project" value="TreeGrafter"/>
</dbReference>
<evidence type="ECO:0000256" key="1">
    <source>
        <dbReference type="SAM" id="MobiDB-lite"/>
    </source>
</evidence>
<dbReference type="Proteomes" id="UP000186594">
    <property type="component" value="Unassembled WGS sequence"/>
</dbReference>
<dbReference type="Pfam" id="PF04614">
    <property type="entry name" value="Pex19"/>
    <property type="match status" value="1"/>
</dbReference>
<feature type="compositionally biased region" description="Acidic residues" evidence="1">
    <location>
        <begin position="13"/>
        <end position="28"/>
    </location>
</feature>
<accession>A0A1U7LIG7</accession>
<dbReference type="GO" id="GO:0045046">
    <property type="term" value="P:protein import into peroxisome membrane"/>
    <property type="evidence" value="ECO:0007669"/>
    <property type="project" value="TreeGrafter"/>
</dbReference>
<organism evidence="2 3">
    <name type="scientific">Neolecta irregularis (strain DAH-3)</name>
    <dbReference type="NCBI Taxonomy" id="1198029"/>
    <lineage>
        <taxon>Eukaryota</taxon>
        <taxon>Fungi</taxon>
        <taxon>Dikarya</taxon>
        <taxon>Ascomycota</taxon>
        <taxon>Taphrinomycotina</taxon>
        <taxon>Neolectales</taxon>
        <taxon>Neolectaceae</taxon>
        <taxon>Neolecta</taxon>
    </lineage>
</organism>
<keyword evidence="3" id="KW-1185">Reference proteome</keyword>
<dbReference type="OMA" id="YEPMKEM"/>
<dbReference type="OrthoDB" id="21292at2759"/>
<dbReference type="GO" id="GO:0033328">
    <property type="term" value="F:peroxisome membrane targeting sequence binding"/>
    <property type="evidence" value="ECO:0007669"/>
    <property type="project" value="TreeGrafter"/>
</dbReference>
<dbReference type="EMBL" id="LXFE01003456">
    <property type="protein sequence ID" value="OLL22342.1"/>
    <property type="molecule type" value="Genomic_DNA"/>
</dbReference>
<dbReference type="InterPro" id="IPR038322">
    <property type="entry name" value="Pex19_C_sf"/>
</dbReference>